<reference evidence="3" key="1">
    <citation type="journal article" date="2019" name="Int. J. Syst. Evol. Microbiol.">
        <title>The Global Catalogue of Microorganisms (GCM) 10K type strain sequencing project: providing services to taxonomists for standard genome sequencing and annotation.</title>
        <authorList>
            <consortium name="The Broad Institute Genomics Platform"/>
            <consortium name="The Broad Institute Genome Sequencing Center for Infectious Disease"/>
            <person name="Wu L."/>
            <person name="Ma J."/>
        </authorList>
    </citation>
    <scope>NUCLEOTIDE SEQUENCE [LARGE SCALE GENOMIC DNA]</scope>
    <source>
        <strain evidence="3">CECT 8064</strain>
    </source>
</reference>
<evidence type="ECO:0000256" key="1">
    <source>
        <dbReference type="SAM" id="Phobius"/>
    </source>
</evidence>
<evidence type="ECO:0000313" key="2">
    <source>
        <dbReference type="EMBL" id="MFC4516324.1"/>
    </source>
</evidence>
<keyword evidence="1" id="KW-0812">Transmembrane</keyword>
<protein>
    <submittedName>
        <fullName evidence="2">Uncharacterized protein</fullName>
    </submittedName>
</protein>
<evidence type="ECO:0000313" key="3">
    <source>
        <dbReference type="Proteomes" id="UP001595990"/>
    </source>
</evidence>
<feature type="transmembrane region" description="Helical" evidence="1">
    <location>
        <begin position="12"/>
        <end position="36"/>
    </location>
</feature>
<name>A0ABV9BQJ9_9ACTN</name>
<accession>A0ABV9BQJ9</accession>
<keyword evidence="1" id="KW-0472">Membrane</keyword>
<dbReference type="EMBL" id="JBHSFS010000013">
    <property type="protein sequence ID" value="MFC4516324.1"/>
    <property type="molecule type" value="Genomic_DNA"/>
</dbReference>
<sequence>MSEFSQLLHYAAALSGCASLLYVGVLFVVALVSVLAPTPERRKDARTTLTILTRRRQR</sequence>
<proteinExistence type="predicted"/>
<dbReference type="RefSeq" id="WP_411951738.1">
    <property type="nucleotide sequence ID" value="NZ_JBHSFS010000013.1"/>
</dbReference>
<keyword evidence="3" id="KW-1185">Reference proteome</keyword>
<dbReference type="Proteomes" id="UP001595990">
    <property type="component" value="Unassembled WGS sequence"/>
</dbReference>
<keyword evidence="1" id="KW-1133">Transmembrane helix</keyword>
<gene>
    <name evidence="2" type="ORF">ACFPEN_25705</name>
</gene>
<comment type="caution">
    <text evidence="2">The sequence shown here is derived from an EMBL/GenBank/DDBJ whole genome shotgun (WGS) entry which is preliminary data.</text>
</comment>
<organism evidence="2 3">
    <name type="scientific">Streptomyces ehimensis</name>
    <dbReference type="NCBI Taxonomy" id="68195"/>
    <lineage>
        <taxon>Bacteria</taxon>
        <taxon>Bacillati</taxon>
        <taxon>Actinomycetota</taxon>
        <taxon>Actinomycetes</taxon>
        <taxon>Kitasatosporales</taxon>
        <taxon>Streptomycetaceae</taxon>
        <taxon>Streptomyces</taxon>
    </lineage>
</organism>